<name>A0A6I1EUF7_9BURK</name>
<dbReference type="OrthoDB" id="9816081at2"/>
<sequence length="320" mass="36045">MKRRLFLQTAAGLFAAPAVIRSASAATPAEAEITLPPAKDLISSFGWITDVHYCTSPTRTIPKEDSIRVYAHSMAKMRQAIDLFNTRKLDFVIELGDFKDCLDNGDRPGTIAFLQTVESEFRRVNAPRYHVCGNHDFDKITLGDFLDNTENAGDAVGRTYYSFVKGGIKYIVLDACYNNAEGEHYSQGKFNWAVAVVPKVEMDWFRKELSEGKEPVIVMTHQLVNTWDAKSQKIPDAFFIRNSAEVVEAMEKSCRVLAYICGHFHKGAYSERNGIHYIVNQGLVERPLPHNVCGMVHVDKNLNVYVEGVYNERSHVCKKA</sequence>
<accession>A0A6I1EUF7</accession>
<proteinExistence type="predicted"/>
<protein>
    <recommendedName>
        <fullName evidence="2">Calcineurin-like phosphoesterase domain-containing protein</fullName>
    </recommendedName>
</protein>
<dbReference type="InterPro" id="IPR029052">
    <property type="entry name" value="Metallo-depent_PP-like"/>
</dbReference>
<evidence type="ECO:0000313" key="3">
    <source>
        <dbReference type="EMBL" id="KAB7662414.1"/>
    </source>
</evidence>
<comment type="caution">
    <text evidence="3">The sequence shown here is derived from an EMBL/GenBank/DDBJ whole genome shotgun (WGS) entry which is preliminary data.</text>
</comment>
<evidence type="ECO:0000259" key="2">
    <source>
        <dbReference type="Pfam" id="PF00149"/>
    </source>
</evidence>
<feature type="signal peptide" evidence="1">
    <location>
        <begin position="1"/>
        <end position="25"/>
    </location>
</feature>
<dbReference type="PANTHER" id="PTHR16509:SF1">
    <property type="entry name" value="MANGANESE-DEPENDENT ADP-RIBOSE_CDP-ALCOHOL DIPHOSPHATASE"/>
    <property type="match status" value="1"/>
</dbReference>
<gene>
    <name evidence="3" type="ORF">GBM95_02735</name>
</gene>
<dbReference type="EMBL" id="WEHX01000008">
    <property type="protein sequence ID" value="KAB7662414.1"/>
    <property type="molecule type" value="Genomic_DNA"/>
</dbReference>
<feature type="domain" description="Calcineurin-like phosphoesterase" evidence="2">
    <location>
        <begin position="45"/>
        <end position="266"/>
    </location>
</feature>
<dbReference type="RefSeq" id="WP_152157678.1">
    <property type="nucleotide sequence ID" value="NZ_WEHX01000008.1"/>
</dbReference>
<dbReference type="AlphaFoldDB" id="A0A6I1EUF7"/>
<dbReference type="PANTHER" id="PTHR16509">
    <property type="match status" value="1"/>
</dbReference>
<feature type="chain" id="PRO_5026212297" description="Calcineurin-like phosphoesterase domain-containing protein" evidence="1">
    <location>
        <begin position="26"/>
        <end position="320"/>
    </location>
</feature>
<dbReference type="Proteomes" id="UP000430564">
    <property type="component" value="Unassembled WGS sequence"/>
</dbReference>
<dbReference type="GO" id="GO:0016787">
    <property type="term" value="F:hydrolase activity"/>
    <property type="evidence" value="ECO:0007669"/>
    <property type="project" value="InterPro"/>
</dbReference>
<evidence type="ECO:0000313" key="4">
    <source>
        <dbReference type="Proteomes" id="UP000430564"/>
    </source>
</evidence>
<dbReference type="SUPFAM" id="SSF56300">
    <property type="entry name" value="Metallo-dependent phosphatases"/>
    <property type="match status" value="1"/>
</dbReference>
<keyword evidence="1" id="KW-0732">Signal</keyword>
<dbReference type="InterPro" id="IPR004843">
    <property type="entry name" value="Calcineurin-like_PHP"/>
</dbReference>
<reference evidence="3 4" key="1">
    <citation type="submission" date="2019-10" db="EMBL/GenBank/DDBJ databases">
        <title>Genome diversity of Sutterella seckii.</title>
        <authorList>
            <person name="Chaplin A.V."/>
            <person name="Sokolova S.R."/>
            <person name="Mosin K.A."/>
            <person name="Ivanova E.L."/>
            <person name="Kochetkova T.O."/>
            <person name="Goltsov A.Y."/>
            <person name="Trofimov D.Y."/>
            <person name="Efimov B.A."/>
        </authorList>
    </citation>
    <scope>NUCLEOTIDE SEQUENCE [LARGE SCALE GENOMIC DNA]</scope>
    <source>
        <strain evidence="3 4">ASD393</strain>
    </source>
</reference>
<dbReference type="Gene3D" id="3.60.21.10">
    <property type="match status" value="1"/>
</dbReference>
<dbReference type="Pfam" id="PF00149">
    <property type="entry name" value="Metallophos"/>
    <property type="match status" value="1"/>
</dbReference>
<organism evidence="3 4">
    <name type="scientific">Sutterella seckii</name>
    <dbReference type="NCBI Taxonomy" id="1944635"/>
    <lineage>
        <taxon>Bacteria</taxon>
        <taxon>Pseudomonadati</taxon>
        <taxon>Pseudomonadota</taxon>
        <taxon>Betaproteobacteria</taxon>
        <taxon>Burkholderiales</taxon>
        <taxon>Sutterellaceae</taxon>
        <taxon>Sutterella</taxon>
    </lineage>
</organism>
<evidence type="ECO:0000256" key="1">
    <source>
        <dbReference type="SAM" id="SignalP"/>
    </source>
</evidence>